<dbReference type="SMART" id="SM00331">
    <property type="entry name" value="PP2C_SIG"/>
    <property type="match status" value="1"/>
</dbReference>
<comment type="caution">
    <text evidence="9">The sequence shown here is derived from an EMBL/GenBank/DDBJ whole genome shotgun (WGS) entry which is preliminary data.</text>
</comment>
<dbReference type="PROSITE" id="PS50113">
    <property type="entry name" value="PAC"/>
    <property type="match status" value="3"/>
</dbReference>
<feature type="domain" description="PAC" evidence="8">
    <location>
        <begin position="666"/>
        <end position="718"/>
    </location>
</feature>
<dbReference type="Pfam" id="PF07228">
    <property type="entry name" value="SpoIIE"/>
    <property type="match status" value="1"/>
</dbReference>
<evidence type="ECO:0000259" key="7">
    <source>
        <dbReference type="PROSITE" id="PS50112"/>
    </source>
</evidence>
<feature type="domain" description="PAS" evidence="7">
    <location>
        <begin position="591"/>
        <end position="662"/>
    </location>
</feature>
<dbReference type="RefSeq" id="WP_114802717.1">
    <property type="nucleotide sequence ID" value="NZ_QQAV01000003.1"/>
</dbReference>
<dbReference type="InterPro" id="IPR036890">
    <property type="entry name" value="HATPase_C_sf"/>
</dbReference>
<dbReference type="PROSITE" id="PS50112">
    <property type="entry name" value="PAS"/>
    <property type="match status" value="2"/>
</dbReference>
<dbReference type="InterPro" id="IPR001610">
    <property type="entry name" value="PAC"/>
</dbReference>
<sequence>MPSPPSAEAGPDAAPDPRADAALERALRRREQQLRWVGLLVAVAVLLTMAARVAQGWNNLRDEAQEHARLHATALASLVEARLDRAEAATQALAAAWPAGTADAPALPEAAGEGLRPPWDHELLAVLALDERGGPLAQDGAPPLLPPPASLRLPATASACDPCVGRRLPAAALPPVLAQRAPAGVVPVLRVLPGQRGWAVALLQADSLDRLTDALAQERGGWALLAGPAGEVLSASANAPWPAGTRAGVVDPDDLAAEQWLPQRALKVQVVQPRQPLLQHLLRQIRPGVGLTLFTLAIVLVALRALRHSIASQHRARATLARLHAQGEQRAQRWRRALAASGDALWEWRLPDGRVDLSERWAAMRGEPPAECRYDSAAWLALLHPEDRHTLADRLARHLRRELASLHCEARVRCADGRWKWMLLRGVALPVTRGGQEAMHVLGFVTDIADQRANEAALSTAQARHQAVLDSALDAVVTADARGKVVDFNPAAERMFGLPREQALHRPIHRLLAPGEARRAMRQRAMHALRGAGVGMHGGGRIDVMALRANGEHFPVEATVVAVRAGAQTLFTATMRDISEQRRVERALRDSEVRARATFEQAAVGIFLLDERQQQLVRVNQTLCRLLGRDAAALLGLPLQHLLHPLDAPAVMEGTERLFDGAGSSLRLEARLVRATGRPLWVRLTASLAHDDRGRVLYLIGIVEDIEEQRQHREDLRAARQLEVMISARIQASLLVAAPAVDLPGLWLSSFNHASQDIDGDFFEVMRPGPRCVDLIAGDVMGKGVNAALLGAAVKMQFSRSLVELMMQPAARDATPEPADILNAVHAAMTPHLQALETFVTLAYVRIDLARGLLTWCGCGHEEVMHIGPGGAVALLRNQHPPLGVLADTRFTQESRPVGPGDALLLHSDGLCDARLADGERVGVQQVHAAFRRLAQHHATPAAMLHRMRQQLLAGTMLTDDVTLATVRVFDPQQPVQRLELPAEPGAIGALRDLVDRGLADAGQTSPASGLFTVAVVEAFTNIVRHTRGRLPQAPVEALLRRPPDALEVSLIHIGEPYVPPEDELPTNFDEYPEGGFGLTIIRKACDQVDYLHHDGVSTVRLTRWLDEAAPGGSLQSRHDLAAPSAVQSQDRPQPHSQPA</sequence>
<dbReference type="GO" id="GO:0006355">
    <property type="term" value="P:regulation of DNA-templated transcription"/>
    <property type="evidence" value="ECO:0007669"/>
    <property type="project" value="InterPro"/>
</dbReference>
<dbReference type="Gene3D" id="3.60.40.10">
    <property type="entry name" value="PPM-type phosphatase domain"/>
    <property type="match status" value="1"/>
</dbReference>
<dbReference type="InterPro" id="IPR001932">
    <property type="entry name" value="PPM-type_phosphatase-like_dom"/>
</dbReference>
<dbReference type="CDD" id="cd00130">
    <property type="entry name" value="PAS"/>
    <property type="match status" value="3"/>
</dbReference>
<feature type="region of interest" description="Disordered" evidence="6">
    <location>
        <begin position="1113"/>
        <end position="1140"/>
    </location>
</feature>
<gene>
    <name evidence="9" type="ORF">DFR41_103301</name>
</gene>
<evidence type="ECO:0000256" key="1">
    <source>
        <dbReference type="ARBA" id="ARBA00000085"/>
    </source>
</evidence>
<evidence type="ECO:0000256" key="6">
    <source>
        <dbReference type="SAM" id="MobiDB-lite"/>
    </source>
</evidence>
<protein>
    <recommendedName>
        <fullName evidence="2">histidine kinase</fullName>
        <ecNumber evidence="2">2.7.13.3</ecNumber>
    </recommendedName>
</protein>
<dbReference type="CDD" id="cd16936">
    <property type="entry name" value="HATPase_RsbW-like"/>
    <property type="match status" value="1"/>
</dbReference>
<evidence type="ECO:0000313" key="10">
    <source>
        <dbReference type="Proteomes" id="UP000255265"/>
    </source>
</evidence>
<feature type="domain" description="PAC" evidence="8">
    <location>
        <begin position="540"/>
        <end position="590"/>
    </location>
</feature>
<evidence type="ECO:0000259" key="8">
    <source>
        <dbReference type="PROSITE" id="PS50113"/>
    </source>
</evidence>
<dbReference type="SUPFAM" id="SSF81606">
    <property type="entry name" value="PP2C-like"/>
    <property type="match status" value="1"/>
</dbReference>
<name>A0A370FHC7_9BURK</name>
<feature type="domain" description="PAS" evidence="7">
    <location>
        <begin position="461"/>
        <end position="532"/>
    </location>
</feature>
<dbReference type="Pfam" id="PF08447">
    <property type="entry name" value="PAS_3"/>
    <property type="match status" value="1"/>
</dbReference>
<dbReference type="Proteomes" id="UP000255265">
    <property type="component" value="Unassembled WGS sequence"/>
</dbReference>
<feature type="compositionally biased region" description="Polar residues" evidence="6">
    <location>
        <begin position="1126"/>
        <end position="1140"/>
    </location>
</feature>
<evidence type="ECO:0000256" key="2">
    <source>
        <dbReference type="ARBA" id="ARBA00012438"/>
    </source>
</evidence>
<dbReference type="InterPro" id="IPR000014">
    <property type="entry name" value="PAS"/>
</dbReference>
<dbReference type="PANTHER" id="PTHR43304">
    <property type="entry name" value="PHYTOCHROME-LIKE PROTEIN CPH1"/>
    <property type="match status" value="1"/>
</dbReference>
<dbReference type="SUPFAM" id="SSF55785">
    <property type="entry name" value="PYP-like sensor domain (PAS domain)"/>
    <property type="match status" value="3"/>
</dbReference>
<keyword evidence="5" id="KW-0418">Kinase</keyword>
<proteinExistence type="predicted"/>
<keyword evidence="10" id="KW-1185">Reference proteome</keyword>
<keyword evidence="3" id="KW-0597">Phosphoprotein</keyword>
<dbReference type="Pfam" id="PF13426">
    <property type="entry name" value="PAS_9"/>
    <property type="match status" value="1"/>
</dbReference>
<dbReference type="Pfam" id="PF13581">
    <property type="entry name" value="HATPase_c_2"/>
    <property type="match status" value="1"/>
</dbReference>
<dbReference type="EC" id="2.7.13.3" evidence="2"/>
<dbReference type="InterPro" id="IPR013655">
    <property type="entry name" value="PAS_fold_3"/>
</dbReference>
<dbReference type="InterPro" id="IPR036457">
    <property type="entry name" value="PPM-type-like_dom_sf"/>
</dbReference>
<comment type="catalytic activity">
    <reaction evidence="1">
        <text>ATP + protein L-histidine = ADP + protein N-phospho-L-histidine.</text>
        <dbReference type="EC" id="2.7.13.3"/>
    </reaction>
</comment>
<dbReference type="OrthoDB" id="8864477at2"/>
<accession>A0A370FHC7</accession>
<dbReference type="InterPro" id="IPR000700">
    <property type="entry name" value="PAS-assoc_C"/>
</dbReference>
<dbReference type="Pfam" id="PF00989">
    <property type="entry name" value="PAS"/>
    <property type="match status" value="1"/>
</dbReference>
<evidence type="ECO:0000313" key="9">
    <source>
        <dbReference type="EMBL" id="RDI26144.1"/>
    </source>
</evidence>
<dbReference type="EMBL" id="QQAV01000003">
    <property type="protein sequence ID" value="RDI26144.1"/>
    <property type="molecule type" value="Genomic_DNA"/>
</dbReference>
<organism evidence="9 10">
    <name type="scientific">Pseudacidovorax intermedius</name>
    <dbReference type="NCBI Taxonomy" id="433924"/>
    <lineage>
        <taxon>Bacteria</taxon>
        <taxon>Pseudomonadati</taxon>
        <taxon>Pseudomonadota</taxon>
        <taxon>Betaproteobacteria</taxon>
        <taxon>Burkholderiales</taxon>
        <taxon>Comamonadaceae</taxon>
        <taxon>Pseudacidovorax</taxon>
    </lineage>
</organism>
<feature type="domain" description="PAC" evidence="8">
    <location>
        <begin position="406"/>
        <end position="460"/>
    </location>
</feature>
<evidence type="ECO:0000256" key="3">
    <source>
        <dbReference type="ARBA" id="ARBA00022553"/>
    </source>
</evidence>
<dbReference type="AlphaFoldDB" id="A0A370FHC7"/>
<keyword evidence="4" id="KW-0808">Transferase</keyword>
<dbReference type="SMART" id="SM00091">
    <property type="entry name" value="PAS"/>
    <property type="match status" value="3"/>
</dbReference>
<evidence type="ECO:0000256" key="4">
    <source>
        <dbReference type="ARBA" id="ARBA00022679"/>
    </source>
</evidence>
<dbReference type="InterPro" id="IPR035965">
    <property type="entry name" value="PAS-like_dom_sf"/>
</dbReference>
<dbReference type="Gene3D" id="3.30.565.10">
    <property type="entry name" value="Histidine kinase-like ATPase, C-terminal domain"/>
    <property type="match status" value="1"/>
</dbReference>
<dbReference type="NCBIfam" id="TIGR00229">
    <property type="entry name" value="sensory_box"/>
    <property type="match status" value="3"/>
</dbReference>
<dbReference type="GO" id="GO:0004673">
    <property type="term" value="F:protein histidine kinase activity"/>
    <property type="evidence" value="ECO:0007669"/>
    <property type="project" value="UniProtKB-EC"/>
</dbReference>
<evidence type="ECO:0000256" key="5">
    <source>
        <dbReference type="ARBA" id="ARBA00022777"/>
    </source>
</evidence>
<dbReference type="Gene3D" id="3.30.450.20">
    <property type="entry name" value="PAS domain"/>
    <property type="match status" value="3"/>
</dbReference>
<dbReference type="SMART" id="SM00086">
    <property type="entry name" value="PAC"/>
    <property type="match status" value="3"/>
</dbReference>
<dbReference type="InterPro" id="IPR003594">
    <property type="entry name" value="HATPase_dom"/>
</dbReference>
<reference evidence="9 10" key="1">
    <citation type="submission" date="2018-07" db="EMBL/GenBank/DDBJ databases">
        <title>Genomic Encyclopedia of Type Strains, Phase IV (KMG-IV): sequencing the most valuable type-strain genomes for metagenomic binning, comparative biology and taxonomic classification.</title>
        <authorList>
            <person name="Goeker M."/>
        </authorList>
    </citation>
    <scope>NUCLEOTIDE SEQUENCE [LARGE SCALE GENOMIC DNA]</scope>
    <source>
        <strain evidence="9 10">DSM 21352</strain>
    </source>
</reference>
<dbReference type="PANTHER" id="PTHR43304:SF1">
    <property type="entry name" value="PAC DOMAIN-CONTAINING PROTEIN"/>
    <property type="match status" value="1"/>
</dbReference>
<dbReference type="InterPro" id="IPR013767">
    <property type="entry name" value="PAS_fold"/>
</dbReference>
<dbReference type="InterPro" id="IPR052162">
    <property type="entry name" value="Sensor_kinase/Photoreceptor"/>
</dbReference>